<comment type="subcellular location">
    <subcellularLocation>
        <location evidence="3">Chromosome</location>
    </subcellularLocation>
    <subcellularLocation>
        <location evidence="2 15">Nucleus</location>
    </subcellularLocation>
</comment>
<keyword evidence="8" id="KW-0832">Ubl conjugation</keyword>
<evidence type="ECO:0000256" key="5">
    <source>
        <dbReference type="ARBA" id="ARBA00011538"/>
    </source>
</evidence>
<dbReference type="GO" id="GO:0030527">
    <property type="term" value="F:structural constituent of chromatin"/>
    <property type="evidence" value="ECO:0007669"/>
    <property type="project" value="InterPro"/>
</dbReference>
<evidence type="ECO:0000256" key="15">
    <source>
        <dbReference type="RuleBase" id="RU000451"/>
    </source>
</evidence>
<comment type="similarity">
    <text evidence="4 15">Belongs to the histone H2B family.</text>
</comment>
<dbReference type="InterPro" id="IPR035500">
    <property type="entry name" value="NHR-like_dom_sf"/>
</dbReference>
<dbReference type="GO" id="GO:0046982">
    <property type="term" value="F:protein heterodimerization activity"/>
    <property type="evidence" value="ECO:0007669"/>
    <property type="project" value="InterPro"/>
</dbReference>
<keyword evidence="11" id="KW-0804">Transcription</keyword>
<keyword evidence="6 15" id="KW-0158">Chromosome</keyword>
<evidence type="ECO:0000256" key="9">
    <source>
        <dbReference type="ARBA" id="ARBA00023015"/>
    </source>
</evidence>
<keyword evidence="9" id="KW-0805">Transcription regulation</keyword>
<dbReference type="GO" id="GO:0003677">
    <property type="term" value="F:DNA binding"/>
    <property type="evidence" value="ECO:0007669"/>
    <property type="project" value="UniProtKB-KW"/>
</dbReference>
<keyword evidence="13 15" id="KW-0539">Nucleus</keyword>
<feature type="compositionally biased region" description="Basic residues" evidence="16">
    <location>
        <begin position="228"/>
        <end position="247"/>
    </location>
</feature>
<comment type="function">
    <text evidence="1">Core component of nucleosome. Nucleosomes wrap and compact DNA into chromatin, limiting DNA accessibility to the cellular machineries which require DNA as a template. Histones thereby play a central role in transcription regulation, DNA repair, DNA replication and chromosomal stability. DNA accessibility is regulated via a complex set of post-translational modifications of histones, also called histone code, and nucleosome remodeling.</text>
</comment>
<dbReference type="PROSITE" id="PS00357">
    <property type="entry name" value="HISTONE_H2B"/>
    <property type="match status" value="2"/>
</dbReference>
<feature type="domain" description="Core Histone H2A/H2B/H3" evidence="17">
    <location>
        <begin position="366"/>
        <end position="448"/>
    </location>
</feature>
<keyword evidence="7" id="KW-1017">Isopeptide bond</keyword>
<evidence type="ECO:0000313" key="18">
    <source>
        <dbReference type="Proteomes" id="UP000095280"/>
    </source>
</evidence>
<keyword evidence="10 15" id="KW-0238">DNA-binding</keyword>
<dbReference type="FunFam" id="1.10.20.10:FF:000016">
    <property type="entry name" value="Histone H2B"/>
    <property type="match status" value="2"/>
</dbReference>
<dbReference type="GO" id="GO:0000786">
    <property type="term" value="C:nucleosome"/>
    <property type="evidence" value="ECO:0007669"/>
    <property type="project" value="UniProtKB-KW"/>
</dbReference>
<protein>
    <recommendedName>
        <fullName evidence="15">Histone H2B</fullName>
    </recommendedName>
</protein>
<evidence type="ECO:0000256" key="3">
    <source>
        <dbReference type="ARBA" id="ARBA00004286"/>
    </source>
</evidence>
<feature type="domain" description="Core Histone H2A/H2B/H3" evidence="17">
    <location>
        <begin position="466"/>
        <end position="540"/>
    </location>
</feature>
<dbReference type="Gene3D" id="1.10.565.10">
    <property type="entry name" value="Retinoid X Receptor"/>
    <property type="match status" value="1"/>
</dbReference>
<keyword evidence="18" id="KW-1185">Reference proteome</keyword>
<feature type="compositionally biased region" description="Basic and acidic residues" evidence="16">
    <location>
        <begin position="345"/>
        <end position="364"/>
    </location>
</feature>
<feature type="region of interest" description="Disordered" evidence="16">
    <location>
        <begin position="224"/>
        <end position="247"/>
    </location>
</feature>
<evidence type="ECO:0000259" key="17">
    <source>
        <dbReference type="Pfam" id="PF00125"/>
    </source>
</evidence>
<evidence type="ECO:0000256" key="1">
    <source>
        <dbReference type="ARBA" id="ARBA00002001"/>
    </source>
</evidence>
<evidence type="ECO:0000256" key="2">
    <source>
        <dbReference type="ARBA" id="ARBA00004123"/>
    </source>
</evidence>
<dbReference type="PANTHER" id="PTHR23428">
    <property type="entry name" value="HISTONE H2B"/>
    <property type="match status" value="1"/>
</dbReference>
<evidence type="ECO:0000256" key="6">
    <source>
        <dbReference type="ARBA" id="ARBA00022454"/>
    </source>
</evidence>
<dbReference type="WBParaSite" id="maker-uti_cns_0011532-snap-gene-0.2-mRNA-1">
    <property type="protein sequence ID" value="maker-uti_cns_0011532-snap-gene-0.2-mRNA-1"/>
    <property type="gene ID" value="maker-uti_cns_0011532-snap-gene-0.2"/>
</dbReference>
<dbReference type="Proteomes" id="UP000095280">
    <property type="component" value="Unplaced"/>
</dbReference>
<evidence type="ECO:0000256" key="7">
    <source>
        <dbReference type="ARBA" id="ARBA00022499"/>
    </source>
</evidence>
<dbReference type="GO" id="GO:0005634">
    <property type="term" value="C:nucleus"/>
    <property type="evidence" value="ECO:0007669"/>
    <property type="project" value="UniProtKB-SubCell"/>
</dbReference>
<evidence type="ECO:0000256" key="13">
    <source>
        <dbReference type="ARBA" id="ARBA00023242"/>
    </source>
</evidence>
<dbReference type="AlphaFoldDB" id="A0A1I8IDS8"/>
<reference evidence="19" key="1">
    <citation type="submission" date="2016-11" db="UniProtKB">
        <authorList>
            <consortium name="WormBaseParasite"/>
        </authorList>
    </citation>
    <scope>IDENTIFICATION</scope>
</reference>
<name>A0A1I8IDS8_9PLAT</name>
<accession>A0A1I8IDS8</accession>
<dbReference type="Gene3D" id="1.10.20.10">
    <property type="entry name" value="Histone, subunit A"/>
    <property type="match status" value="3"/>
</dbReference>
<dbReference type="Pfam" id="PF00125">
    <property type="entry name" value="Histone"/>
    <property type="match status" value="3"/>
</dbReference>
<dbReference type="PRINTS" id="PR00621">
    <property type="entry name" value="HISTONEH2B"/>
</dbReference>
<dbReference type="CDD" id="cd22910">
    <property type="entry name" value="HFD_H2B"/>
    <property type="match status" value="2"/>
</dbReference>
<organism evidence="18 19">
    <name type="scientific">Macrostomum lignano</name>
    <dbReference type="NCBI Taxonomy" id="282301"/>
    <lineage>
        <taxon>Eukaryota</taxon>
        <taxon>Metazoa</taxon>
        <taxon>Spiralia</taxon>
        <taxon>Lophotrochozoa</taxon>
        <taxon>Platyhelminthes</taxon>
        <taxon>Rhabditophora</taxon>
        <taxon>Macrostomorpha</taxon>
        <taxon>Macrostomida</taxon>
        <taxon>Macrostomidae</taxon>
        <taxon>Macrostomum</taxon>
    </lineage>
</organism>
<evidence type="ECO:0000256" key="8">
    <source>
        <dbReference type="ARBA" id="ARBA00022843"/>
    </source>
</evidence>
<evidence type="ECO:0000256" key="12">
    <source>
        <dbReference type="ARBA" id="ARBA00023170"/>
    </source>
</evidence>
<dbReference type="SUPFAM" id="SSF47113">
    <property type="entry name" value="Histone-fold"/>
    <property type="match status" value="3"/>
</dbReference>
<keyword evidence="14 15" id="KW-0544">Nucleosome core</keyword>
<evidence type="ECO:0000256" key="10">
    <source>
        <dbReference type="ARBA" id="ARBA00023125"/>
    </source>
</evidence>
<feature type="region of interest" description="Disordered" evidence="16">
    <location>
        <begin position="340"/>
        <end position="379"/>
    </location>
</feature>
<dbReference type="InterPro" id="IPR009072">
    <property type="entry name" value="Histone-fold"/>
</dbReference>
<evidence type="ECO:0000256" key="14">
    <source>
        <dbReference type="ARBA" id="ARBA00023269"/>
    </source>
</evidence>
<dbReference type="InterPro" id="IPR007125">
    <property type="entry name" value="H2A/H2B/H3"/>
</dbReference>
<feature type="domain" description="Core Histone H2A/H2B/H3" evidence="17">
    <location>
        <begin position="238"/>
        <end position="315"/>
    </location>
</feature>
<sequence>FSAAYQNADEPDPSLRSFQLDSGHRFSVRSLTRLGLANVADALANCGRQLRQLMNGDCAAFAGLATILLVYFCPEEESLPLCSPGEVYKQHHNYIEMLKSHCCSQSAQSSGNRDSTFLSRVLQQKSVIRTVTRDVLAPSLIARLGSRLSPRVIDMCSRLIRSPGVGFSVAWQPSPSNEIDEVDAFQVEETKRRQLSAAWFQHNFVLRNYSNTFEVKLTSMPPKVSGKAAKKASKAKAPKTDKKRKRRRKESYAIYIYKVLRQVHPDTGISSKAMMIMNSFVNDVFERIAGEASRLAHYNKRSTISSREIQTAVRLLLPGELAKHAVSEGTKAVTKYTSANFEGSNSDKHAAESQEWKGRQEGISKAKAPKTDKKRKRRRKESYKAIYIYKVLRAPRRPASRQAQGHDAHIMNSFVNDVFERIAGEASRLAHYNKRSTISSREIQTAVRQVLLPGASWPSHAVSEGTSRPSPSTPESYAIYIYKVLRQVHPDTGISSKAMMIMNSFVNDVFERIAGEASRLAHYNKRSTISSREIQTAVRLLLPGELAKHAVSEGTKAVTKYTSAK</sequence>
<evidence type="ECO:0000256" key="11">
    <source>
        <dbReference type="ARBA" id="ARBA00023163"/>
    </source>
</evidence>
<dbReference type="InterPro" id="IPR055333">
    <property type="entry name" value="HISTONE_H2B_site"/>
</dbReference>
<proteinExistence type="inferred from homology"/>
<evidence type="ECO:0000256" key="16">
    <source>
        <dbReference type="SAM" id="MobiDB-lite"/>
    </source>
</evidence>
<comment type="subunit">
    <text evidence="5 15">The nucleosome is a histone octamer containing two molecules each of H2A, H2B, H3 and H4 assembled in one H3-H4 heterotetramer and two H2A-H2B heterodimers. The octamer wraps approximately 147 bp of DNA.</text>
</comment>
<evidence type="ECO:0000256" key="4">
    <source>
        <dbReference type="ARBA" id="ARBA00006846"/>
    </source>
</evidence>
<evidence type="ECO:0000313" key="19">
    <source>
        <dbReference type="WBParaSite" id="maker-uti_cns_0011532-snap-gene-0.2-mRNA-1"/>
    </source>
</evidence>
<dbReference type="InterPro" id="IPR000558">
    <property type="entry name" value="Histone_H2B"/>
</dbReference>
<keyword evidence="12" id="KW-0675">Receptor</keyword>
<dbReference type="SMART" id="SM00427">
    <property type="entry name" value="H2B"/>
    <property type="match status" value="3"/>
</dbReference>